<accession>A0ABW4TNZ8</accession>
<evidence type="ECO:0000259" key="1">
    <source>
        <dbReference type="Pfam" id="PF13338"/>
    </source>
</evidence>
<organism evidence="2 3">
    <name type="scientific">Nocardioides aestuarii</name>
    <dbReference type="NCBI Taxonomy" id="252231"/>
    <lineage>
        <taxon>Bacteria</taxon>
        <taxon>Bacillati</taxon>
        <taxon>Actinomycetota</taxon>
        <taxon>Actinomycetes</taxon>
        <taxon>Propionibacteriales</taxon>
        <taxon>Nocardioidaceae</taxon>
        <taxon>Nocardioides</taxon>
    </lineage>
</organism>
<dbReference type="Pfam" id="PF13338">
    <property type="entry name" value="AbiEi_4"/>
    <property type="match status" value="1"/>
</dbReference>
<proteinExistence type="predicted"/>
<comment type="caution">
    <text evidence="2">The sequence shown here is derived from an EMBL/GenBank/DDBJ whole genome shotgun (WGS) entry which is preliminary data.</text>
</comment>
<gene>
    <name evidence="2" type="ORF">ACFSDE_11915</name>
</gene>
<protein>
    <submittedName>
        <fullName evidence="2">Type IV toxin-antitoxin system AbiEi family antitoxin domain-containing protein</fullName>
    </submittedName>
</protein>
<keyword evidence="3" id="KW-1185">Reference proteome</keyword>
<evidence type="ECO:0000313" key="3">
    <source>
        <dbReference type="Proteomes" id="UP001597351"/>
    </source>
</evidence>
<dbReference type="EMBL" id="JBHUGD010000003">
    <property type="protein sequence ID" value="MFD1947499.1"/>
    <property type="molecule type" value="Genomic_DNA"/>
</dbReference>
<reference evidence="3" key="1">
    <citation type="journal article" date="2019" name="Int. J. Syst. Evol. Microbiol.">
        <title>The Global Catalogue of Microorganisms (GCM) 10K type strain sequencing project: providing services to taxonomists for standard genome sequencing and annotation.</title>
        <authorList>
            <consortium name="The Broad Institute Genomics Platform"/>
            <consortium name="The Broad Institute Genome Sequencing Center for Infectious Disease"/>
            <person name="Wu L."/>
            <person name="Ma J."/>
        </authorList>
    </citation>
    <scope>NUCLEOTIDE SEQUENCE [LARGE SCALE GENOMIC DNA]</scope>
    <source>
        <strain evidence="3">CGMCC 1.12477</strain>
    </source>
</reference>
<dbReference type="Proteomes" id="UP001597351">
    <property type="component" value="Unassembled WGS sequence"/>
</dbReference>
<dbReference type="InterPro" id="IPR025159">
    <property type="entry name" value="AbiEi_N"/>
</dbReference>
<sequence>MSDLLIPMASPPVLLRGEAIAAGLTDRTLARMVGRGELHRLRQGAYVAGSTWRHEDLSGRHRLLARAVVAQAKSPVVVSHGSAMALHGGPVYGLKLDRVEVTRLDGRACRREAGVRQHRGVLLVGDVATREGLPVTGATKTALDVTTVASVEAGLVVVNALLNSGRTTMAELQHRYSSMDRDPFTQRTDLVLRLADPRIESVGESRFFHLAWRHGLPAPEPQYEVVDAGHVVARLDFAWPQHGVWLEFDGREKYVKHLRDSETVTDAVLREKRREDRVRELTGWRCIRITWADLEDPERLAARVLAFLQ</sequence>
<feature type="domain" description="AbiEi antitoxin N-terminal" evidence="1">
    <location>
        <begin position="13"/>
        <end position="47"/>
    </location>
</feature>
<name>A0ABW4TNZ8_9ACTN</name>
<evidence type="ECO:0000313" key="2">
    <source>
        <dbReference type="EMBL" id="MFD1947499.1"/>
    </source>
</evidence>
<dbReference type="RefSeq" id="WP_343918662.1">
    <property type="nucleotide sequence ID" value="NZ_BAAAJT010000002.1"/>
</dbReference>